<feature type="compositionally biased region" description="Basic and acidic residues" evidence="1">
    <location>
        <begin position="69"/>
        <end position="92"/>
    </location>
</feature>
<feature type="region of interest" description="Disordered" evidence="1">
    <location>
        <begin position="1"/>
        <end position="92"/>
    </location>
</feature>
<keyword evidence="3" id="KW-1185">Reference proteome</keyword>
<dbReference type="EMBL" id="SPHZ02000001">
    <property type="protein sequence ID" value="KAF0933378.1"/>
    <property type="molecule type" value="Genomic_DNA"/>
</dbReference>
<proteinExistence type="predicted"/>
<evidence type="ECO:0000256" key="1">
    <source>
        <dbReference type="SAM" id="MobiDB-lite"/>
    </source>
</evidence>
<gene>
    <name evidence="2" type="ORF">E2562_017999</name>
</gene>
<comment type="caution">
    <text evidence="2">The sequence shown here is derived from an EMBL/GenBank/DDBJ whole genome shotgun (WGS) entry which is preliminary data.</text>
</comment>
<evidence type="ECO:0000313" key="2">
    <source>
        <dbReference type="EMBL" id="KAF0933378.1"/>
    </source>
</evidence>
<reference evidence="2 3" key="1">
    <citation type="submission" date="2019-11" db="EMBL/GenBank/DDBJ databases">
        <title>Whole genome sequence of Oryza granulata.</title>
        <authorList>
            <person name="Li W."/>
        </authorList>
    </citation>
    <scope>NUCLEOTIDE SEQUENCE [LARGE SCALE GENOMIC DNA]</scope>
    <source>
        <strain evidence="3">cv. Menghai</strain>
        <tissue evidence="2">Leaf</tissue>
    </source>
</reference>
<feature type="non-terminal residue" evidence="2">
    <location>
        <position position="92"/>
    </location>
</feature>
<dbReference type="AlphaFoldDB" id="A0A6G1F8X4"/>
<dbReference type="Proteomes" id="UP000479710">
    <property type="component" value="Unassembled WGS sequence"/>
</dbReference>
<feature type="compositionally biased region" description="Polar residues" evidence="1">
    <location>
        <begin position="43"/>
        <end position="60"/>
    </location>
</feature>
<accession>A0A6G1F8X4</accession>
<sequence length="92" mass="10300">MVRAQRHQRLVFPSRAASDLTDVDLHQRRRHRRPPGLLLSRFPSLQRQPGCSAATGSQLPPGSHACGARPHEIEEGVRREDGNFGENRKAVD</sequence>
<organism evidence="2 3">
    <name type="scientific">Oryza meyeriana var. granulata</name>
    <dbReference type="NCBI Taxonomy" id="110450"/>
    <lineage>
        <taxon>Eukaryota</taxon>
        <taxon>Viridiplantae</taxon>
        <taxon>Streptophyta</taxon>
        <taxon>Embryophyta</taxon>
        <taxon>Tracheophyta</taxon>
        <taxon>Spermatophyta</taxon>
        <taxon>Magnoliopsida</taxon>
        <taxon>Liliopsida</taxon>
        <taxon>Poales</taxon>
        <taxon>Poaceae</taxon>
        <taxon>BOP clade</taxon>
        <taxon>Oryzoideae</taxon>
        <taxon>Oryzeae</taxon>
        <taxon>Oryzinae</taxon>
        <taxon>Oryza</taxon>
        <taxon>Oryza meyeriana</taxon>
    </lineage>
</organism>
<name>A0A6G1F8X4_9ORYZ</name>
<protein>
    <submittedName>
        <fullName evidence="2">Uncharacterized protein</fullName>
    </submittedName>
</protein>
<evidence type="ECO:0000313" key="3">
    <source>
        <dbReference type="Proteomes" id="UP000479710"/>
    </source>
</evidence>